<dbReference type="EMBL" id="AP012338">
    <property type="protein sequence ID" value="BAM04496.1"/>
    <property type="molecule type" value="Genomic_DNA"/>
</dbReference>
<protein>
    <recommendedName>
        <fullName evidence="3">YbjN domain-containing protein</fullName>
    </recommendedName>
</protein>
<dbReference type="eggNOG" id="COG5465">
    <property type="taxonomic scope" value="Bacteria"/>
</dbReference>
<dbReference type="Proteomes" id="UP000007881">
    <property type="component" value="Chromosome"/>
</dbReference>
<proteinExistence type="predicted"/>
<accession>I0IGV8</accession>
<dbReference type="HOGENOM" id="CLU_118111_0_0_0"/>
<dbReference type="InterPro" id="IPR019660">
    <property type="entry name" value="Put_sensory_transdc_reg_YbjN"/>
</dbReference>
<sequence length="148" mass="16584">MTEEHERIQEWLLEKELKHEFDENREIFKLGFSGDHGDVRMAISVESDSVRIVTHPANKVPAAQRAAIAEAVARANYGMKVGCFELDLDDGELLFKVSHLTGGERVDDRVLEHLVFVGPAMCERYLPAFLSVIYGNEDVTLAVKAAEL</sequence>
<dbReference type="AlphaFoldDB" id="I0IGV8"/>
<organism evidence="1 2">
    <name type="scientific">Phycisphaera mikurensis (strain NBRC 102666 / KCTC 22515 / FYK2301M01)</name>
    <dbReference type="NCBI Taxonomy" id="1142394"/>
    <lineage>
        <taxon>Bacteria</taxon>
        <taxon>Pseudomonadati</taxon>
        <taxon>Planctomycetota</taxon>
        <taxon>Phycisphaerae</taxon>
        <taxon>Phycisphaerales</taxon>
        <taxon>Phycisphaeraceae</taxon>
        <taxon>Phycisphaera</taxon>
    </lineage>
</organism>
<dbReference type="Pfam" id="PF10722">
    <property type="entry name" value="YbjN"/>
    <property type="match status" value="1"/>
</dbReference>
<dbReference type="KEGG" id="phm:PSMK_23370"/>
<name>I0IGV8_PHYMF</name>
<evidence type="ECO:0000313" key="1">
    <source>
        <dbReference type="EMBL" id="BAM04496.1"/>
    </source>
</evidence>
<keyword evidence="2" id="KW-1185">Reference proteome</keyword>
<gene>
    <name evidence="1" type="ordered locus">PSMK_23370</name>
</gene>
<evidence type="ECO:0008006" key="3">
    <source>
        <dbReference type="Google" id="ProtNLM"/>
    </source>
</evidence>
<reference evidence="1 2" key="1">
    <citation type="submission" date="2012-02" db="EMBL/GenBank/DDBJ databases">
        <title>Complete genome sequence of Phycisphaera mikurensis NBRC 102666.</title>
        <authorList>
            <person name="Ankai A."/>
            <person name="Hosoyama A."/>
            <person name="Terui Y."/>
            <person name="Sekine M."/>
            <person name="Fukai R."/>
            <person name="Kato Y."/>
            <person name="Nakamura S."/>
            <person name="Yamada-Narita S."/>
            <person name="Kawakoshi A."/>
            <person name="Fukunaga Y."/>
            <person name="Yamazaki S."/>
            <person name="Fujita N."/>
        </authorList>
    </citation>
    <scope>NUCLEOTIDE SEQUENCE [LARGE SCALE GENOMIC DNA]</scope>
    <source>
        <strain evidence="2">NBRC 102666 / KCTC 22515 / FYK2301M01</strain>
    </source>
</reference>
<dbReference type="STRING" id="1142394.PSMK_23370"/>
<dbReference type="RefSeq" id="WP_014437709.1">
    <property type="nucleotide sequence ID" value="NC_017080.1"/>
</dbReference>
<evidence type="ECO:0000313" key="2">
    <source>
        <dbReference type="Proteomes" id="UP000007881"/>
    </source>
</evidence>
<dbReference type="OrthoDB" id="5192220at2"/>